<dbReference type="EMBL" id="JAERRB010000001">
    <property type="protein sequence ID" value="MBL0740683.1"/>
    <property type="molecule type" value="Genomic_DNA"/>
</dbReference>
<reference evidence="2 3" key="1">
    <citation type="submission" date="2021-01" db="EMBL/GenBank/DDBJ databases">
        <title>Chryseolinea sp. Jin1 Genome sequencing and assembly.</title>
        <authorList>
            <person name="Kim I."/>
        </authorList>
    </citation>
    <scope>NUCLEOTIDE SEQUENCE [LARGE SCALE GENOMIC DNA]</scope>
    <source>
        <strain evidence="2 3">Jin1</strain>
    </source>
</reference>
<accession>A0ABS1KN84</accession>
<organism evidence="2 3">
    <name type="scientific">Chryseolinea lacunae</name>
    <dbReference type="NCBI Taxonomy" id="2801331"/>
    <lineage>
        <taxon>Bacteria</taxon>
        <taxon>Pseudomonadati</taxon>
        <taxon>Bacteroidota</taxon>
        <taxon>Cytophagia</taxon>
        <taxon>Cytophagales</taxon>
        <taxon>Fulvivirgaceae</taxon>
        <taxon>Chryseolinea</taxon>
    </lineage>
</organism>
<evidence type="ECO:0008006" key="4">
    <source>
        <dbReference type="Google" id="ProtNLM"/>
    </source>
</evidence>
<keyword evidence="3" id="KW-1185">Reference proteome</keyword>
<evidence type="ECO:0000313" key="3">
    <source>
        <dbReference type="Proteomes" id="UP000613030"/>
    </source>
</evidence>
<feature type="signal peptide" evidence="1">
    <location>
        <begin position="1"/>
        <end position="23"/>
    </location>
</feature>
<evidence type="ECO:0000256" key="1">
    <source>
        <dbReference type="SAM" id="SignalP"/>
    </source>
</evidence>
<sequence>MKKTLRFFLAFVVLAHIVLQASAQDESSFGAFYALPVGSFGSTDVKEGGFAKPGWGFVFDSRSTYKFLPKGMSLYFHSTYQWNTMDTEKVAEAFTQALGRRTVTSSSRYSPLLTTIGPAYTFDLGQKVKLGVNTSVGIMFNNTRAFSLQVYDDNNNELLRETINFNNNVAFAYTAGFELKFPILENVLSGAIYADYTGAKQKTELTFDTLDPISSFQKIRYLNLGFKLIVPKKKAE</sequence>
<comment type="caution">
    <text evidence="2">The sequence shown here is derived from an EMBL/GenBank/DDBJ whole genome shotgun (WGS) entry which is preliminary data.</text>
</comment>
<keyword evidence="1" id="KW-0732">Signal</keyword>
<dbReference type="RefSeq" id="WP_202008006.1">
    <property type="nucleotide sequence ID" value="NZ_JAERRB010000001.1"/>
</dbReference>
<gene>
    <name evidence="2" type="ORF">JI741_05610</name>
</gene>
<name>A0ABS1KN84_9BACT</name>
<feature type="chain" id="PRO_5045283538" description="Outer membrane protein beta-barrel domain-containing protein" evidence="1">
    <location>
        <begin position="24"/>
        <end position="236"/>
    </location>
</feature>
<protein>
    <recommendedName>
        <fullName evidence="4">Outer membrane protein beta-barrel domain-containing protein</fullName>
    </recommendedName>
</protein>
<dbReference type="Proteomes" id="UP000613030">
    <property type="component" value="Unassembled WGS sequence"/>
</dbReference>
<evidence type="ECO:0000313" key="2">
    <source>
        <dbReference type="EMBL" id="MBL0740683.1"/>
    </source>
</evidence>
<proteinExistence type="predicted"/>